<proteinExistence type="predicted"/>
<keyword evidence="3" id="KW-1185">Reference proteome</keyword>
<reference evidence="3" key="1">
    <citation type="journal article" date="2012" name="Nat. Genet.">
        <title>Lifestyle transitions in plant pathogenic Colletotrichum fungi deciphered by genome and transcriptome analyses.</title>
        <authorList>
            <person name="O'Connell R.J."/>
            <person name="Thon M.R."/>
            <person name="Hacquard S."/>
            <person name="Amyotte S.G."/>
            <person name="Kleemann J."/>
            <person name="Torres M.F."/>
            <person name="Damm U."/>
            <person name="Buiate E.A."/>
            <person name="Epstein L."/>
            <person name="Alkan N."/>
            <person name="Altmueller J."/>
            <person name="Alvarado-Balderrama L."/>
            <person name="Bauser C.A."/>
            <person name="Becker C."/>
            <person name="Birren B.W."/>
            <person name="Chen Z."/>
            <person name="Choi J."/>
            <person name="Crouch J.A."/>
            <person name="Duvick J.P."/>
            <person name="Farman M.A."/>
            <person name="Gan P."/>
            <person name="Heiman D."/>
            <person name="Henrissat B."/>
            <person name="Howard R.J."/>
            <person name="Kabbage M."/>
            <person name="Koch C."/>
            <person name="Kracher B."/>
            <person name="Kubo Y."/>
            <person name="Law A.D."/>
            <person name="Lebrun M.-H."/>
            <person name="Lee Y.-H."/>
            <person name="Miyara I."/>
            <person name="Moore N."/>
            <person name="Neumann U."/>
            <person name="Nordstroem K."/>
            <person name="Panaccione D.G."/>
            <person name="Panstruga R."/>
            <person name="Place M."/>
            <person name="Proctor R.H."/>
            <person name="Prusky D."/>
            <person name="Rech G."/>
            <person name="Reinhardt R."/>
            <person name="Rollins J.A."/>
            <person name="Rounsley S."/>
            <person name="Schardl C.L."/>
            <person name="Schwartz D.C."/>
            <person name="Shenoy N."/>
            <person name="Shirasu K."/>
            <person name="Sikhakolli U.R."/>
            <person name="Stueber K."/>
            <person name="Sukno S.A."/>
            <person name="Sweigard J.A."/>
            <person name="Takano Y."/>
            <person name="Takahara H."/>
            <person name="Trail F."/>
            <person name="van der Does H.C."/>
            <person name="Voll L.M."/>
            <person name="Will I."/>
            <person name="Young S."/>
            <person name="Zeng Q."/>
            <person name="Zhang J."/>
            <person name="Zhou S."/>
            <person name="Dickman M.B."/>
            <person name="Schulze-Lefert P."/>
            <person name="Ver Loren van Themaat E."/>
            <person name="Ma L.-J."/>
            <person name="Vaillancourt L.J."/>
        </authorList>
    </citation>
    <scope>NUCLEOTIDE SEQUENCE [LARGE SCALE GENOMIC DNA]</scope>
    <source>
        <strain evidence="3">M1.001 / M2 / FGSC 10212</strain>
    </source>
</reference>
<name>E3QNQ3_COLGM</name>
<dbReference type="AlphaFoldDB" id="E3QNQ3"/>
<accession>E3QNQ3</accession>
<evidence type="ECO:0000313" key="3">
    <source>
        <dbReference type="Proteomes" id="UP000008782"/>
    </source>
</evidence>
<gene>
    <name evidence="2" type="ORF">GLRG_07680</name>
</gene>
<feature type="compositionally biased region" description="Polar residues" evidence="1">
    <location>
        <begin position="1"/>
        <end position="27"/>
    </location>
</feature>
<dbReference type="HOGENOM" id="CLU_1844929_0_0_1"/>
<organism evidence="3">
    <name type="scientific">Colletotrichum graminicola (strain M1.001 / M2 / FGSC 10212)</name>
    <name type="common">Maize anthracnose fungus</name>
    <name type="synonym">Glomerella graminicola</name>
    <dbReference type="NCBI Taxonomy" id="645133"/>
    <lineage>
        <taxon>Eukaryota</taxon>
        <taxon>Fungi</taxon>
        <taxon>Dikarya</taxon>
        <taxon>Ascomycota</taxon>
        <taxon>Pezizomycotina</taxon>
        <taxon>Sordariomycetes</taxon>
        <taxon>Hypocreomycetidae</taxon>
        <taxon>Glomerellales</taxon>
        <taxon>Glomerellaceae</taxon>
        <taxon>Colletotrichum</taxon>
        <taxon>Colletotrichum graminicola species complex</taxon>
    </lineage>
</organism>
<protein>
    <submittedName>
        <fullName evidence="2">Uncharacterized protein</fullName>
    </submittedName>
</protein>
<dbReference type="VEuPathDB" id="FungiDB:GLRG_07680"/>
<dbReference type="GeneID" id="24413045"/>
<feature type="region of interest" description="Disordered" evidence="1">
    <location>
        <begin position="1"/>
        <end position="105"/>
    </location>
</feature>
<dbReference type="EMBL" id="GG697362">
    <property type="protein sequence ID" value="EFQ32410.1"/>
    <property type="molecule type" value="Genomic_DNA"/>
</dbReference>
<sequence length="139" mass="14777">MSTPRNNSTNPGQNASPAQPSAPNTALPSEPADIPSQIPPAPGHSVAAAVHTPQRRDNAAAAAPASPPPAPRPYRFRDADSLQMPSPWPTSPTLANVDSLPRSSPRMPEVQIARVHGGWVLKEGLRSALAAHRRRERRS</sequence>
<dbReference type="RefSeq" id="XP_008096430.1">
    <property type="nucleotide sequence ID" value="XM_008098239.1"/>
</dbReference>
<evidence type="ECO:0000256" key="1">
    <source>
        <dbReference type="SAM" id="MobiDB-lite"/>
    </source>
</evidence>
<evidence type="ECO:0000313" key="2">
    <source>
        <dbReference type="EMBL" id="EFQ32410.1"/>
    </source>
</evidence>
<dbReference type="Proteomes" id="UP000008782">
    <property type="component" value="Unassembled WGS sequence"/>
</dbReference>